<reference evidence="1 2" key="1">
    <citation type="submission" date="2020-02" db="EMBL/GenBank/DDBJ databases">
        <title>Draft genome sequence of Haematococcus lacustris strain NIES-144.</title>
        <authorList>
            <person name="Morimoto D."/>
            <person name="Nakagawa S."/>
            <person name="Yoshida T."/>
            <person name="Sawayama S."/>
        </authorList>
    </citation>
    <scope>NUCLEOTIDE SEQUENCE [LARGE SCALE GENOMIC DNA]</scope>
    <source>
        <strain evidence="1 2">NIES-144</strain>
    </source>
</reference>
<comment type="caution">
    <text evidence="1">The sequence shown here is derived from an EMBL/GenBank/DDBJ whole genome shotgun (WGS) entry which is preliminary data.</text>
</comment>
<proteinExistence type="predicted"/>
<gene>
    <name evidence="1" type="ORF">HaLaN_18927</name>
</gene>
<dbReference type="AlphaFoldDB" id="A0A699ZPM1"/>
<organism evidence="1 2">
    <name type="scientific">Haematococcus lacustris</name>
    <name type="common">Green alga</name>
    <name type="synonym">Haematococcus pluvialis</name>
    <dbReference type="NCBI Taxonomy" id="44745"/>
    <lineage>
        <taxon>Eukaryota</taxon>
        <taxon>Viridiplantae</taxon>
        <taxon>Chlorophyta</taxon>
        <taxon>core chlorophytes</taxon>
        <taxon>Chlorophyceae</taxon>
        <taxon>CS clade</taxon>
        <taxon>Chlamydomonadales</taxon>
        <taxon>Haematococcaceae</taxon>
        <taxon>Haematococcus</taxon>
    </lineage>
</organism>
<name>A0A699ZPM1_HAELA</name>
<protein>
    <submittedName>
        <fullName evidence="1">Uncharacterized protein</fullName>
    </submittedName>
</protein>
<sequence length="114" mass="12718">MTLKGLTFLSLSFCTIPPAYPWWLQVTLRLLHLTAMPPWAAVNLLALLPRFGQAWPPEHALLLLHLACAPRPGLQPRGQGQGAQVDEGEGPLADRVWVQPHQGRLYRPDLTVEQ</sequence>
<dbReference type="Proteomes" id="UP000485058">
    <property type="component" value="Unassembled WGS sequence"/>
</dbReference>
<dbReference type="EMBL" id="BLLF01001860">
    <property type="protein sequence ID" value="GFH21589.1"/>
    <property type="molecule type" value="Genomic_DNA"/>
</dbReference>
<keyword evidence="2" id="KW-1185">Reference proteome</keyword>
<evidence type="ECO:0000313" key="2">
    <source>
        <dbReference type="Proteomes" id="UP000485058"/>
    </source>
</evidence>
<accession>A0A699ZPM1</accession>
<evidence type="ECO:0000313" key="1">
    <source>
        <dbReference type="EMBL" id="GFH21589.1"/>
    </source>
</evidence>